<proteinExistence type="predicted"/>
<name>A0A9P5ZQC6_PLEER</name>
<sequence>MALVCRDPMLVETHKTPITREAYEKLMQLCADSGCSRNGHRGNKCLFSLDARRYSNVHAWGHPAFPSIRAPSGPFPHGLVKVAPNHRSIKLVESPTSWGVSIAALIARGPDILPPEYYSTPFNTDYDVCTYSFMLRPWIRDQVCSAVALECHGERMSMASLLRHIAVNMVCAVREKTTGLSNLDIFKLLLHIYLRQLVATGYTAEEKNIFMEVVWVDASFT</sequence>
<evidence type="ECO:0000313" key="2">
    <source>
        <dbReference type="Proteomes" id="UP000807025"/>
    </source>
</evidence>
<dbReference type="OrthoDB" id="2961438at2759"/>
<gene>
    <name evidence="1" type="ORF">BDN71DRAFT_1591719</name>
</gene>
<organism evidence="1 2">
    <name type="scientific">Pleurotus eryngii</name>
    <name type="common">Boletus of the steppes</name>
    <dbReference type="NCBI Taxonomy" id="5323"/>
    <lineage>
        <taxon>Eukaryota</taxon>
        <taxon>Fungi</taxon>
        <taxon>Dikarya</taxon>
        <taxon>Basidiomycota</taxon>
        <taxon>Agaricomycotina</taxon>
        <taxon>Agaricomycetes</taxon>
        <taxon>Agaricomycetidae</taxon>
        <taxon>Agaricales</taxon>
        <taxon>Pleurotineae</taxon>
        <taxon>Pleurotaceae</taxon>
        <taxon>Pleurotus</taxon>
    </lineage>
</organism>
<keyword evidence="2" id="KW-1185">Reference proteome</keyword>
<dbReference type="EMBL" id="MU154603">
    <property type="protein sequence ID" value="KAF9492318.1"/>
    <property type="molecule type" value="Genomic_DNA"/>
</dbReference>
<evidence type="ECO:0000313" key="1">
    <source>
        <dbReference type="EMBL" id="KAF9492318.1"/>
    </source>
</evidence>
<accession>A0A9P5ZQC6</accession>
<reference evidence="1" key="1">
    <citation type="submission" date="2020-11" db="EMBL/GenBank/DDBJ databases">
        <authorList>
            <consortium name="DOE Joint Genome Institute"/>
            <person name="Ahrendt S."/>
            <person name="Riley R."/>
            <person name="Andreopoulos W."/>
            <person name="Labutti K."/>
            <person name="Pangilinan J."/>
            <person name="Ruiz-Duenas F.J."/>
            <person name="Barrasa J.M."/>
            <person name="Sanchez-Garcia M."/>
            <person name="Camarero S."/>
            <person name="Miyauchi S."/>
            <person name="Serrano A."/>
            <person name="Linde D."/>
            <person name="Babiker R."/>
            <person name="Drula E."/>
            <person name="Ayuso-Fernandez I."/>
            <person name="Pacheco R."/>
            <person name="Padilla G."/>
            <person name="Ferreira P."/>
            <person name="Barriuso J."/>
            <person name="Kellner H."/>
            <person name="Castanera R."/>
            <person name="Alfaro M."/>
            <person name="Ramirez L."/>
            <person name="Pisabarro A.G."/>
            <person name="Kuo A."/>
            <person name="Tritt A."/>
            <person name="Lipzen A."/>
            <person name="He G."/>
            <person name="Yan M."/>
            <person name="Ng V."/>
            <person name="Cullen D."/>
            <person name="Martin F."/>
            <person name="Rosso M.-N."/>
            <person name="Henrissat B."/>
            <person name="Hibbett D."/>
            <person name="Martinez A.T."/>
            <person name="Grigoriev I.V."/>
        </authorList>
    </citation>
    <scope>NUCLEOTIDE SEQUENCE</scope>
    <source>
        <strain evidence="1">ATCC 90797</strain>
    </source>
</reference>
<comment type="caution">
    <text evidence="1">The sequence shown here is derived from an EMBL/GenBank/DDBJ whole genome shotgun (WGS) entry which is preliminary data.</text>
</comment>
<dbReference type="Proteomes" id="UP000807025">
    <property type="component" value="Unassembled WGS sequence"/>
</dbReference>
<protein>
    <submittedName>
        <fullName evidence="1">Uncharacterized protein</fullName>
    </submittedName>
</protein>
<dbReference type="AlphaFoldDB" id="A0A9P5ZQC6"/>